<feature type="compositionally biased region" description="Basic and acidic residues" evidence="1">
    <location>
        <begin position="240"/>
        <end position="263"/>
    </location>
</feature>
<organism evidence="3">
    <name type="scientific">Sipha flava</name>
    <name type="common">yellow sugarcane aphid</name>
    <dbReference type="NCBI Taxonomy" id="143950"/>
    <lineage>
        <taxon>Eukaryota</taxon>
        <taxon>Metazoa</taxon>
        <taxon>Ecdysozoa</taxon>
        <taxon>Arthropoda</taxon>
        <taxon>Hexapoda</taxon>
        <taxon>Insecta</taxon>
        <taxon>Pterygota</taxon>
        <taxon>Neoptera</taxon>
        <taxon>Paraneoptera</taxon>
        <taxon>Hemiptera</taxon>
        <taxon>Sternorrhyncha</taxon>
        <taxon>Aphidomorpha</taxon>
        <taxon>Aphidoidea</taxon>
        <taxon>Aphididae</taxon>
        <taxon>Sipha</taxon>
    </lineage>
</organism>
<gene>
    <name evidence="5" type="primary">LOC112685632</name>
    <name evidence="3" type="ORF">g.8830</name>
</gene>
<feature type="region of interest" description="Disordered" evidence="1">
    <location>
        <begin position="209"/>
        <end position="275"/>
    </location>
</feature>
<dbReference type="RefSeq" id="XP_025413355.1">
    <property type="nucleotide sequence ID" value="XM_025557570.1"/>
</dbReference>
<protein>
    <submittedName>
        <fullName evidence="5">Hornerin-like</fullName>
    </submittedName>
</protein>
<name>A0A2S2QTF1_9HEMI</name>
<dbReference type="InterPro" id="IPR031959">
    <property type="entry name" value="DUF4779"/>
</dbReference>
<evidence type="ECO:0000256" key="1">
    <source>
        <dbReference type="SAM" id="MobiDB-lite"/>
    </source>
</evidence>
<keyword evidence="4" id="KW-1185">Reference proteome</keyword>
<evidence type="ECO:0000313" key="5">
    <source>
        <dbReference type="RefSeq" id="XP_025413355.1"/>
    </source>
</evidence>
<evidence type="ECO:0000313" key="4">
    <source>
        <dbReference type="Proteomes" id="UP000694846"/>
    </source>
</evidence>
<dbReference type="AlphaFoldDB" id="A0A2S2QTF1"/>
<feature type="compositionally biased region" description="Basic and acidic residues" evidence="1">
    <location>
        <begin position="359"/>
        <end position="395"/>
    </location>
</feature>
<evidence type="ECO:0000313" key="3">
    <source>
        <dbReference type="EMBL" id="MBY81001.1"/>
    </source>
</evidence>
<sequence length="427" mass="47284">MGIRITTIVRIVTATAAFLTVVRGARTRETYAEKRDTVEDLESSASGFIYRKDGQNPPIFIKLGEGHSDKFDAILEDFKKENGFQGIPSVFANKPASPYNIPVLGQENAVHRDDRSGGGGGYTLNSYFDGADDGRYGLGGGDGGLDGPLFDIEDRQIDDIGSFDDGDDGTFDFAMSPFKYHRDVSSVGPRGDSLGYDDQNYYGSPYTHKEYKSPGKHHHKAGGSFQKAGHYFSQGTLGDSGHKSHRDFDKGHAGKYGKEDLKSHYKKGSGHMHGHKNEADHYGKHKSGTHGHKGFKYGETNNHKKGHKTTGFHNVYHKDEYNKEQKFYDDAHKQGKLDKYGGKHKDFKQKNGGYKHGSHHDSGYDEAHKGVSGDFNKGHYYDGHKGHSGESGHQSHHDHKAGYDTLSDNKKYGEHQHESGGGSDDFY</sequence>
<evidence type="ECO:0000256" key="2">
    <source>
        <dbReference type="SAM" id="SignalP"/>
    </source>
</evidence>
<feature type="compositionally biased region" description="Basic and acidic residues" evidence="1">
    <location>
        <begin position="407"/>
        <end position="418"/>
    </location>
</feature>
<keyword evidence="2" id="KW-0732">Signal</keyword>
<reference evidence="3" key="1">
    <citation type="submission" date="2018-04" db="EMBL/GenBank/DDBJ databases">
        <title>Transcriptome assembly of Sipha flava.</title>
        <authorList>
            <person name="Scully E.D."/>
            <person name="Geib S.M."/>
            <person name="Palmer N.A."/>
            <person name="Koch K."/>
            <person name="Bradshaw J."/>
            <person name="Heng-Moss T."/>
            <person name="Sarath G."/>
        </authorList>
    </citation>
    <scope>NUCLEOTIDE SEQUENCE</scope>
</reference>
<feature type="compositionally biased region" description="Basic and acidic residues" evidence="1">
    <location>
        <begin position="334"/>
        <end position="344"/>
    </location>
</feature>
<dbReference type="OrthoDB" id="6432502at2759"/>
<proteinExistence type="predicted"/>
<feature type="region of interest" description="Disordered" evidence="1">
    <location>
        <begin position="334"/>
        <end position="427"/>
    </location>
</feature>
<reference evidence="5" key="2">
    <citation type="submission" date="2025-04" db="UniProtKB">
        <authorList>
            <consortium name="RefSeq"/>
        </authorList>
    </citation>
    <scope>IDENTIFICATION</scope>
    <source>
        <tissue evidence="5">Whole body</tissue>
    </source>
</reference>
<dbReference type="Proteomes" id="UP000694846">
    <property type="component" value="Unplaced"/>
</dbReference>
<feature type="compositionally biased region" description="Basic residues" evidence="1">
    <location>
        <begin position="264"/>
        <end position="274"/>
    </location>
</feature>
<dbReference type="Pfam" id="PF16009">
    <property type="entry name" value="DUF4779"/>
    <property type="match status" value="1"/>
</dbReference>
<dbReference type="EMBL" id="GGMS01011798">
    <property type="protein sequence ID" value="MBY81001.1"/>
    <property type="molecule type" value="Transcribed_RNA"/>
</dbReference>
<feature type="chain" id="PRO_5044579258" evidence="2">
    <location>
        <begin position="25"/>
        <end position="427"/>
    </location>
</feature>
<dbReference type="GeneID" id="112685632"/>
<feature type="signal peptide" evidence="2">
    <location>
        <begin position="1"/>
        <end position="24"/>
    </location>
</feature>
<accession>A0A2S2QTF1</accession>